<feature type="domain" description="RING-type" evidence="6">
    <location>
        <begin position="44"/>
        <end position="81"/>
    </location>
</feature>
<evidence type="ECO:0000256" key="1">
    <source>
        <dbReference type="ARBA" id="ARBA00022723"/>
    </source>
</evidence>
<keyword evidence="2 4" id="KW-0863">Zinc-finger</keyword>
<reference evidence="7" key="2">
    <citation type="journal article" date="2012" name="Nat. Commun.">
        <title>Draft genome sequence and genetic transformation of the oleaginous alga Nannochloropis gaditana.</title>
        <authorList>
            <person name="Radakovits R."/>
            <person name="Jinkerson R.E."/>
            <person name="Fuerstenberg S.I."/>
            <person name="Tae H."/>
            <person name="Settlage R.E."/>
            <person name="Boore J.L."/>
            <person name="Posewitz M.C."/>
        </authorList>
    </citation>
    <scope>NUCLEOTIDE SEQUENCE</scope>
    <source>
        <strain evidence="7">CCMP526</strain>
    </source>
</reference>
<sequence length="87" mass="9882">LEAEWEAQQKRKRQRELGEWAGSEDEEEEDAYLIKDDDELPFACFLCREGFRDPVVTVCGHYFCSPCAVEHHKNDPTCAACGEKTGG</sequence>
<gene>
    <name evidence="7" type="ORF">NGATSA_3054100</name>
</gene>
<keyword evidence="1" id="KW-0479">Metal-binding</keyword>
<dbReference type="InterPro" id="IPR001841">
    <property type="entry name" value="Znf_RING"/>
</dbReference>
<dbReference type="GO" id="GO:0034247">
    <property type="term" value="P:snoRNA splicing"/>
    <property type="evidence" value="ECO:0007669"/>
    <property type="project" value="TreeGrafter"/>
</dbReference>
<evidence type="ECO:0000256" key="4">
    <source>
        <dbReference type="PROSITE-ProRule" id="PRU00175"/>
    </source>
</evidence>
<organism evidence="7">
    <name type="scientific">Nannochloropsis gaditana (strain CCMP526)</name>
    <name type="common">Green microalga</name>
    <name type="synonym">Microchloropsis gaditana</name>
    <dbReference type="NCBI Taxonomy" id="1093141"/>
    <lineage>
        <taxon>Eukaryota</taxon>
        <taxon>Sar</taxon>
        <taxon>Stramenopiles</taxon>
        <taxon>Ochrophyta</taxon>
        <taxon>Eustigmatophyceae</taxon>
        <taxon>Eustigmatales</taxon>
        <taxon>Monodopsidaceae</taxon>
        <taxon>Nannochloropsis</taxon>
    </lineage>
</organism>
<dbReference type="InterPro" id="IPR017907">
    <property type="entry name" value="Znf_RING_CS"/>
</dbReference>
<dbReference type="Gene3D" id="3.30.40.10">
    <property type="entry name" value="Zinc/RING finger domain, C3HC4 (zinc finger)"/>
    <property type="match status" value="1"/>
</dbReference>
<dbReference type="InterPro" id="IPR013083">
    <property type="entry name" value="Znf_RING/FYVE/PHD"/>
</dbReference>
<protein>
    <submittedName>
        <fullName evidence="7">Pre-mrna-splicing factor cwc-24</fullName>
    </submittedName>
</protein>
<proteinExistence type="evidence at transcript level"/>
<dbReference type="PROSITE" id="PS00518">
    <property type="entry name" value="ZF_RING_1"/>
    <property type="match status" value="1"/>
</dbReference>
<dbReference type="PANTHER" id="PTHR12930:SF0">
    <property type="entry name" value="RING FINGER PROTEIN 113B"/>
    <property type="match status" value="1"/>
</dbReference>
<dbReference type="PANTHER" id="PTHR12930">
    <property type="entry name" value="ZINC FINGER PROTEIN 183"/>
    <property type="match status" value="1"/>
</dbReference>
<dbReference type="GO" id="GO:0005684">
    <property type="term" value="C:U2-type spliceosomal complex"/>
    <property type="evidence" value="ECO:0007669"/>
    <property type="project" value="TreeGrafter"/>
</dbReference>
<dbReference type="EMBL" id="JU980763">
    <property type="protein sequence ID" value="AFJ69826.1"/>
    <property type="molecule type" value="mRNA"/>
</dbReference>
<dbReference type="GO" id="GO:0008270">
    <property type="term" value="F:zinc ion binding"/>
    <property type="evidence" value="ECO:0007669"/>
    <property type="project" value="UniProtKB-KW"/>
</dbReference>
<dbReference type="CDD" id="cd16539">
    <property type="entry name" value="RING-HC_RNF113A_B"/>
    <property type="match status" value="1"/>
</dbReference>
<keyword evidence="3" id="KW-0862">Zinc</keyword>
<dbReference type="SUPFAM" id="SSF57850">
    <property type="entry name" value="RING/U-box"/>
    <property type="match status" value="1"/>
</dbReference>
<name>I2CSE3_NANGC</name>
<feature type="non-terminal residue" evidence="7">
    <location>
        <position position="1"/>
    </location>
</feature>
<dbReference type="Pfam" id="PF13920">
    <property type="entry name" value="zf-C3HC4_3"/>
    <property type="match status" value="1"/>
</dbReference>
<evidence type="ECO:0000259" key="6">
    <source>
        <dbReference type="PROSITE" id="PS50089"/>
    </source>
</evidence>
<feature type="non-terminal residue" evidence="7">
    <location>
        <position position="87"/>
    </location>
</feature>
<evidence type="ECO:0000313" key="7">
    <source>
        <dbReference type="EMBL" id="AFJ69826.1"/>
    </source>
</evidence>
<evidence type="ECO:0000256" key="5">
    <source>
        <dbReference type="SAM" id="MobiDB-lite"/>
    </source>
</evidence>
<accession>I2CSE3</accession>
<dbReference type="AlphaFoldDB" id="I2CSE3"/>
<dbReference type="SMART" id="SM00184">
    <property type="entry name" value="RING"/>
    <property type="match status" value="1"/>
</dbReference>
<evidence type="ECO:0000256" key="3">
    <source>
        <dbReference type="ARBA" id="ARBA00022833"/>
    </source>
</evidence>
<evidence type="ECO:0000256" key="2">
    <source>
        <dbReference type="ARBA" id="ARBA00022771"/>
    </source>
</evidence>
<feature type="region of interest" description="Disordered" evidence="5">
    <location>
        <begin position="1"/>
        <end position="29"/>
    </location>
</feature>
<dbReference type="InterPro" id="IPR039971">
    <property type="entry name" value="CWC24-like"/>
</dbReference>
<dbReference type="PROSITE" id="PS50089">
    <property type="entry name" value="ZF_RING_2"/>
    <property type="match status" value="1"/>
</dbReference>
<reference evidence="7" key="1">
    <citation type="journal article" date="2012" name="Bioengineered">
        <title>Additional insights into the genome of the oleaginous model alga Nannochloropsis gaditana.</title>
        <authorList>
            <person name="Jinkerson R.E."/>
            <person name="Radakovits R."/>
            <person name="Posewitz M.C."/>
        </authorList>
    </citation>
    <scope>NUCLEOTIDE SEQUENCE</scope>
    <source>
        <strain evidence="7">CCMP526</strain>
    </source>
</reference>